<dbReference type="SUPFAM" id="SSF54862">
    <property type="entry name" value="4Fe-4S ferredoxins"/>
    <property type="match status" value="1"/>
</dbReference>
<dbReference type="PANTHER" id="PTHR30352:SF4">
    <property type="entry name" value="PYRUVATE FORMATE-LYASE 2-ACTIVATING ENZYME"/>
    <property type="match status" value="1"/>
</dbReference>
<evidence type="ECO:0000313" key="13">
    <source>
        <dbReference type="Proteomes" id="UP001524473"/>
    </source>
</evidence>
<evidence type="ECO:0000256" key="5">
    <source>
        <dbReference type="ARBA" id="ARBA00022723"/>
    </source>
</evidence>
<keyword evidence="3" id="KW-0004">4Fe-4S</keyword>
<dbReference type="InterPro" id="IPR012839">
    <property type="entry name" value="Organic_radical_activase"/>
</dbReference>
<feature type="domain" description="4Fe-4S ferredoxin-type" evidence="10">
    <location>
        <begin position="95"/>
        <end position="119"/>
    </location>
</feature>
<organism evidence="12 13">
    <name type="scientific">Neglectibacter timonensis</name>
    <dbReference type="NCBI Taxonomy" id="1776382"/>
    <lineage>
        <taxon>Bacteria</taxon>
        <taxon>Bacillati</taxon>
        <taxon>Bacillota</taxon>
        <taxon>Clostridia</taxon>
        <taxon>Eubacteriales</taxon>
        <taxon>Oscillospiraceae</taxon>
        <taxon>Neglectibacter</taxon>
    </lineage>
</organism>
<comment type="similarity">
    <text evidence="2">Belongs to the organic radical-activating enzymes family.</text>
</comment>
<keyword evidence="13" id="KW-1185">Reference proteome</keyword>
<dbReference type="Proteomes" id="UP001524473">
    <property type="component" value="Unassembled WGS sequence"/>
</dbReference>
<evidence type="ECO:0000313" key="12">
    <source>
        <dbReference type="EMBL" id="MCQ4839324.1"/>
    </source>
</evidence>
<comment type="catalytic activity">
    <reaction evidence="9">
        <text>glycyl-[protein] + reduced [flavodoxin] + S-adenosyl-L-methionine = glycin-2-yl radical-[protein] + semiquinone [flavodoxin] + 5'-deoxyadenosine + L-methionine + H(+)</text>
        <dbReference type="Rhea" id="RHEA:61976"/>
        <dbReference type="Rhea" id="RHEA-COMP:10622"/>
        <dbReference type="Rhea" id="RHEA-COMP:14480"/>
        <dbReference type="Rhea" id="RHEA-COMP:15993"/>
        <dbReference type="Rhea" id="RHEA-COMP:15994"/>
        <dbReference type="ChEBI" id="CHEBI:15378"/>
        <dbReference type="ChEBI" id="CHEBI:17319"/>
        <dbReference type="ChEBI" id="CHEBI:29947"/>
        <dbReference type="ChEBI" id="CHEBI:32722"/>
        <dbReference type="ChEBI" id="CHEBI:57618"/>
        <dbReference type="ChEBI" id="CHEBI:57844"/>
        <dbReference type="ChEBI" id="CHEBI:59789"/>
        <dbReference type="ChEBI" id="CHEBI:140311"/>
    </reaction>
</comment>
<evidence type="ECO:0000256" key="8">
    <source>
        <dbReference type="ARBA" id="ARBA00023014"/>
    </source>
</evidence>
<gene>
    <name evidence="12" type="ORF">NE695_05265</name>
</gene>
<comment type="caution">
    <text evidence="12">The sequence shown here is derived from an EMBL/GenBank/DDBJ whole genome shotgun (WGS) entry which is preliminary data.</text>
</comment>
<dbReference type="SFLD" id="SFLDG01066">
    <property type="entry name" value="organic_radical-activating_enz"/>
    <property type="match status" value="1"/>
</dbReference>
<evidence type="ECO:0000256" key="2">
    <source>
        <dbReference type="ARBA" id="ARBA00009777"/>
    </source>
</evidence>
<accession>A0ABT1RXC4</accession>
<feature type="domain" description="Radical SAM core" evidence="11">
    <location>
        <begin position="32"/>
        <end position="312"/>
    </location>
</feature>
<keyword evidence="6" id="KW-0560">Oxidoreductase</keyword>
<keyword evidence="4" id="KW-0949">S-adenosyl-L-methionine</keyword>
<dbReference type="SFLD" id="SFLDG01118">
    <property type="entry name" value="activating_enzymes__group_2"/>
    <property type="match status" value="1"/>
</dbReference>
<sequence>MKKIDCPSAAAPQGEAGRDGLSVFDIQRYCIHDGEGIRTTVFFKGCPLRCAWCHNPESQAGKPELLWNEERCTGCGACEAACLQKAVWGGCPEPDRSRCIACGACVQACLGSARQVAGIRYSPEELAAAVCRDRMFYEESGGGATLSGGEVLAAEPFPAVLELCRLLKEEGISVFIDTCGQAPFERFEQLLEVADCFLYDIKAMDSQKHRKWTGVGNELILQNLWKLHLNGARIRLRLPLVEGVNAEEEDILPVIGLLKKGLRAEKIHLLPYHDFGRSKAQRLGHVSQPSFQAPSREKLEGLAELFRGAGFPQVVIGG</sequence>
<dbReference type="InterPro" id="IPR007197">
    <property type="entry name" value="rSAM"/>
</dbReference>
<keyword evidence="7" id="KW-0408">Iron</keyword>
<dbReference type="Pfam" id="PF04055">
    <property type="entry name" value="Radical_SAM"/>
    <property type="match status" value="1"/>
</dbReference>
<keyword evidence="5" id="KW-0479">Metal-binding</keyword>
<dbReference type="InterPro" id="IPR058240">
    <property type="entry name" value="rSAM_sf"/>
</dbReference>
<dbReference type="EMBL" id="JANFZH010000009">
    <property type="protein sequence ID" value="MCQ4839324.1"/>
    <property type="molecule type" value="Genomic_DNA"/>
</dbReference>
<dbReference type="InterPro" id="IPR017896">
    <property type="entry name" value="4Fe4S_Fe-S-bd"/>
</dbReference>
<dbReference type="PROSITE" id="PS51918">
    <property type="entry name" value="RADICAL_SAM"/>
    <property type="match status" value="1"/>
</dbReference>
<name>A0ABT1RXC4_9FIRM</name>
<reference evidence="12 13" key="1">
    <citation type="submission" date="2022-06" db="EMBL/GenBank/DDBJ databases">
        <title>Isolation of gut microbiota from human fecal samples.</title>
        <authorList>
            <person name="Pamer E.G."/>
            <person name="Barat B."/>
            <person name="Waligurski E."/>
            <person name="Medina S."/>
            <person name="Paddock L."/>
            <person name="Mostad J."/>
        </authorList>
    </citation>
    <scope>NUCLEOTIDE SEQUENCE [LARGE SCALE GENOMIC DNA]</scope>
    <source>
        <strain evidence="12 13">DFI.9.73</strain>
    </source>
</reference>
<dbReference type="PROSITE" id="PS01087">
    <property type="entry name" value="RADICAL_ACTIVATING"/>
    <property type="match status" value="1"/>
</dbReference>
<dbReference type="PANTHER" id="PTHR30352">
    <property type="entry name" value="PYRUVATE FORMATE-LYASE-ACTIVATING ENZYME"/>
    <property type="match status" value="1"/>
</dbReference>
<dbReference type="RefSeq" id="WP_082942305.1">
    <property type="nucleotide sequence ID" value="NZ_CABKVV010000014.1"/>
</dbReference>
<dbReference type="InterPro" id="IPR013785">
    <property type="entry name" value="Aldolase_TIM"/>
</dbReference>
<evidence type="ECO:0000256" key="4">
    <source>
        <dbReference type="ARBA" id="ARBA00022691"/>
    </source>
</evidence>
<evidence type="ECO:0000256" key="9">
    <source>
        <dbReference type="ARBA" id="ARBA00047365"/>
    </source>
</evidence>
<evidence type="ECO:0000256" key="6">
    <source>
        <dbReference type="ARBA" id="ARBA00023002"/>
    </source>
</evidence>
<keyword evidence="8" id="KW-0411">Iron-sulfur</keyword>
<dbReference type="SFLD" id="SFLDS00029">
    <property type="entry name" value="Radical_SAM"/>
    <property type="match status" value="1"/>
</dbReference>
<evidence type="ECO:0000256" key="1">
    <source>
        <dbReference type="ARBA" id="ARBA00001966"/>
    </source>
</evidence>
<evidence type="ECO:0000256" key="7">
    <source>
        <dbReference type="ARBA" id="ARBA00023004"/>
    </source>
</evidence>
<evidence type="ECO:0000256" key="3">
    <source>
        <dbReference type="ARBA" id="ARBA00022485"/>
    </source>
</evidence>
<dbReference type="NCBIfam" id="TIGR02494">
    <property type="entry name" value="PFLE_PFLC"/>
    <property type="match status" value="1"/>
</dbReference>
<proteinExistence type="inferred from homology"/>
<evidence type="ECO:0000259" key="10">
    <source>
        <dbReference type="PROSITE" id="PS51379"/>
    </source>
</evidence>
<dbReference type="PROSITE" id="PS51379">
    <property type="entry name" value="4FE4S_FER_2"/>
    <property type="match status" value="2"/>
</dbReference>
<comment type="cofactor">
    <cofactor evidence="1">
        <name>[4Fe-4S] cluster</name>
        <dbReference type="ChEBI" id="CHEBI:49883"/>
    </cofactor>
</comment>
<dbReference type="PIRSF" id="PIRSF000371">
    <property type="entry name" value="PFL_act_enz"/>
    <property type="match status" value="1"/>
</dbReference>
<dbReference type="InterPro" id="IPR001989">
    <property type="entry name" value="Radical_activat_CS"/>
</dbReference>
<dbReference type="GeneID" id="90533630"/>
<dbReference type="InterPro" id="IPR040074">
    <property type="entry name" value="BssD/PflA/YjjW"/>
</dbReference>
<dbReference type="Pfam" id="PF00037">
    <property type="entry name" value="Fer4"/>
    <property type="match status" value="2"/>
</dbReference>
<evidence type="ECO:0000259" key="11">
    <source>
        <dbReference type="PROSITE" id="PS51918"/>
    </source>
</evidence>
<dbReference type="SUPFAM" id="SSF102114">
    <property type="entry name" value="Radical SAM enzymes"/>
    <property type="match status" value="1"/>
</dbReference>
<dbReference type="Gene3D" id="3.20.20.70">
    <property type="entry name" value="Aldolase class I"/>
    <property type="match status" value="1"/>
</dbReference>
<dbReference type="Gene3D" id="3.30.70.20">
    <property type="match status" value="1"/>
</dbReference>
<feature type="domain" description="4Fe-4S ferredoxin-type" evidence="10">
    <location>
        <begin position="63"/>
        <end position="93"/>
    </location>
</feature>
<protein>
    <submittedName>
        <fullName evidence="12">Glycyl-radical enzyme activating protein</fullName>
    </submittedName>
</protein>
<dbReference type="InterPro" id="IPR034457">
    <property type="entry name" value="Organic_radical-activating"/>
</dbReference>